<dbReference type="PANTHER" id="PTHR30302:SF1">
    <property type="entry name" value="HYDROGENASE 2 MATURATION PROTEASE"/>
    <property type="match status" value="1"/>
</dbReference>
<evidence type="ECO:0000256" key="3">
    <source>
        <dbReference type="ARBA" id="ARBA00022750"/>
    </source>
</evidence>
<dbReference type="InterPro" id="IPR023430">
    <property type="entry name" value="Pept_HybD-like_dom_sf"/>
</dbReference>
<dbReference type="EMBL" id="QUNO01000019">
    <property type="protein sequence ID" value="REH34813.1"/>
    <property type="molecule type" value="Genomic_DNA"/>
</dbReference>
<dbReference type="SUPFAM" id="SSF53163">
    <property type="entry name" value="HybD-like"/>
    <property type="match status" value="1"/>
</dbReference>
<dbReference type="Pfam" id="PF01750">
    <property type="entry name" value="HycI"/>
    <property type="match status" value="1"/>
</dbReference>
<keyword evidence="6" id="KW-1185">Reference proteome</keyword>
<keyword evidence="4" id="KW-0378">Hydrolase</keyword>
<keyword evidence="3" id="KW-0064">Aspartyl protease</keyword>
<evidence type="ECO:0000256" key="4">
    <source>
        <dbReference type="ARBA" id="ARBA00022801"/>
    </source>
</evidence>
<evidence type="ECO:0000313" key="6">
    <source>
        <dbReference type="Proteomes" id="UP000256269"/>
    </source>
</evidence>
<dbReference type="CDD" id="cd00518">
    <property type="entry name" value="H2MP"/>
    <property type="match status" value="1"/>
</dbReference>
<accession>A0A3E0GZL6</accession>
<proteinExistence type="inferred from homology"/>
<evidence type="ECO:0000256" key="2">
    <source>
        <dbReference type="ARBA" id="ARBA00022670"/>
    </source>
</evidence>
<keyword evidence="2 5" id="KW-0645">Protease</keyword>
<dbReference type="GO" id="GO:0004190">
    <property type="term" value="F:aspartic-type endopeptidase activity"/>
    <property type="evidence" value="ECO:0007669"/>
    <property type="project" value="UniProtKB-KW"/>
</dbReference>
<dbReference type="NCBIfam" id="TIGR00072">
    <property type="entry name" value="hydrog_prot"/>
    <property type="match status" value="1"/>
</dbReference>
<evidence type="ECO:0000313" key="5">
    <source>
        <dbReference type="EMBL" id="REH34813.1"/>
    </source>
</evidence>
<organism evidence="5 6">
    <name type="scientific">Kutzneria buriramensis</name>
    <dbReference type="NCBI Taxonomy" id="1045776"/>
    <lineage>
        <taxon>Bacteria</taxon>
        <taxon>Bacillati</taxon>
        <taxon>Actinomycetota</taxon>
        <taxon>Actinomycetes</taxon>
        <taxon>Pseudonocardiales</taxon>
        <taxon>Pseudonocardiaceae</taxon>
        <taxon>Kutzneria</taxon>
    </lineage>
</organism>
<dbReference type="PANTHER" id="PTHR30302">
    <property type="entry name" value="HYDROGENASE 1 MATURATION PROTEASE"/>
    <property type="match status" value="1"/>
</dbReference>
<reference evidence="5 6" key="1">
    <citation type="submission" date="2018-08" db="EMBL/GenBank/DDBJ databases">
        <title>Genomic Encyclopedia of Archaeal and Bacterial Type Strains, Phase II (KMG-II): from individual species to whole genera.</title>
        <authorList>
            <person name="Goeker M."/>
        </authorList>
    </citation>
    <scope>NUCLEOTIDE SEQUENCE [LARGE SCALE GENOMIC DNA]</scope>
    <source>
        <strain evidence="5 6">DSM 45791</strain>
    </source>
</reference>
<dbReference type="InterPro" id="IPR000671">
    <property type="entry name" value="Peptidase_A31"/>
</dbReference>
<evidence type="ECO:0000256" key="1">
    <source>
        <dbReference type="ARBA" id="ARBA00006814"/>
    </source>
</evidence>
<dbReference type="GO" id="GO:0016485">
    <property type="term" value="P:protein processing"/>
    <property type="evidence" value="ECO:0007669"/>
    <property type="project" value="TreeGrafter"/>
</dbReference>
<sequence>MNVVIGVGNPYRRDDAVGLAVAEAAAGRGINAVQSDGEPAGLLLAWEGTDLAVIVDAVVCEPATPGRIHRTPALPSAHGGTSSHGLGIPDAVALATALGRMPRRLIVYAVEAADVSLGVGLSTPVARAVPWLVDRVLADLT</sequence>
<gene>
    <name evidence="5" type="ORF">BCF44_11989</name>
</gene>
<dbReference type="Proteomes" id="UP000256269">
    <property type="component" value="Unassembled WGS sequence"/>
</dbReference>
<name>A0A3E0GZL6_9PSEU</name>
<dbReference type="Gene3D" id="3.40.50.1450">
    <property type="entry name" value="HybD-like"/>
    <property type="match status" value="1"/>
</dbReference>
<protein>
    <submittedName>
        <fullName evidence="5">Hydrogenase maturation protease</fullName>
    </submittedName>
</protein>
<comment type="caution">
    <text evidence="5">The sequence shown here is derived from an EMBL/GenBank/DDBJ whole genome shotgun (WGS) entry which is preliminary data.</text>
</comment>
<dbReference type="GO" id="GO:0008047">
    <property type="term" value="F:enzyme activator activity"/>
    <property type="evidence" value="ECO:0007669"/>
    <property type="project" value="InterPro"/>
</dbReference>
<dbReference type="AlphaFoldDB" id="A0A3E0GZL6"/>
<dbReference type="RefSeq" id="WP_211353484.1">
    <property type="nucleotide sequence ID" value="NZ_CP144375.1"/>
</dbReference>
<comment type="similarity">
    <text evidence="1">Belongs to the peptidase A31 family.</text>
</comment>